<comment type="subcellular location">
    <subcellularLocation>
        <location evidence="1">Cytoplasm</location>
    </subcellularLocation>
</comment>
<dbReference type="Gene3D" id="1.10.10.60">
    <property type="entry name" value="Homeodomain-like"/>
    <property type="match status" value="2"/>
</dbReference>
<dbReference type="SUPFAM" id="SSF46689">
    <property type="entry name" value="Homeodomain-like"/>
    <property type="match status" value="2"/>
</dbReference>
<evidence type="ECO:0000256" key="1">
    <source>
        <dbReference type="ARBA" id="ARBA00004496"/>
    </source>
</evidence>
<protein>
    <recommendedName>
        <fullName evidence="13">DNA-binding response regulator</fullName>
    </recommendedName>
</protein>
<evidence type="ECO:0000313" key="12">
    <source>
        <dbReference type="Proteomes" id="UP000243688"/>
    </source>
</evidence>
<gene>
    <name evidence="11" type="ORF">BLM47_06970</name>
</gene>
<dbReference type="CDD" id="cd17536">
    <property type="entry name" value="REC_YesN-like"/>
    <property type="match status" value="1"/>
</dbReference>
<evidence type="ECO:0000259" key="9">
    <source>
        <dbReference type="PROSITE" id="PS01124"/>
    </source>
</evidence>
<proteinExistence type="predicted"/>
<feature type="domain" description="Response regulatory" evidence="10">
    <location>
        <begin position="8"/>
        <end position="126"/>
    </location>
</feature>
<dbReference type="PANTHER" id="PTHR42713">
    <property type="entry name" value="HISTIDINE KINASE-RELATED"/>
    <property type="match status" value="1"/>
</dbReference>
<dbReference type="Pfam" id="PF00072">
    <property type="entry name" value="Response_reg"/>
    <property type="match status" value="1"/>
</dbReference>
<dbReference type="InterPro" id="IPR001789">
    <property type="entry name" value="Sig_transdc_resp-reg_receiver"/>
</dbReference>
<feature type="modified residue" description="4-aspartylphosphate" evidence="8">
    <location>
        <position position="60"/>
    </location>
</feature>
<keyword evidence="3 8" id="KW-0597">Phosphoprotein</keyword>
<keyword evidence="5" id="KW-0805">Transcription regulation</keyword>
<dbReference type="AlphaFoldDB" id="A0A2A6DZH9"/>
<dbReference type="SMART" id="SM00342">
    <property type="entry name" value="HTH_ARAC"/>
    <property type="match status" value="1"/>
</dbReference>
<dbReference type="Proteomes" id="UP000243688">
    <property type="component" value="Unassembled WGS sequence"/>
</dbReference>
<dbReference type="PROSITE" id="PS01124">
    <property type="entry name" value="HTH_ARAC_FAMILY_2"/>
    <property type="match status" value="1"/>
</dbReference>
<keyword evidence="4" id="KW-0902">Two-component regulatory system</keyword>
<dbReference type="GO" id="GO:0003700">
    <property type="term" value="F:DNA-binding transcription factor activity"/>
    <property type="evidence" value="ECO:0007669"/>
    <property type="project" value="InterPro"/>
</dbReference>
<dbReference type="GO" id="GO:0043565">
    <property type="term" value="F:sequence-specific DNA binding"/>
    <property type="evidence" value="ECO:0007669"/>
    <property type="project" value="InterPro"/>
</dbReference>
<dbReference type="Gene3D" id="3.40.50.2300">
    <property type="match status" value="1"/>
</dbReference>
<dbReference type="InterPro" id="IPR051552">
    <property type="entry name" value="HptR"/>
</dbReference>
<evidence type="ECO:0000259" key="10">
    <source>
        <dbReference type="PROSITE" id="PS50110"/>
    </source>
</evidence>
<dbReference type="InterPro" id="IPR011006">
    <property type="entry name" value="CheY-like_superfamily"/>
</dbReference>
<evidence type="ECO:0000256" key="5">
    <source>
        <dbReference type="ARBA" id="ARBA00023015"/>
    </source>
</evidence>
<comment type="caution">
    <text evidence="11">The sequence shown here is derived from an EMBL/GenBank/DDBJ whole genome shotgun (WGS) entry which is preliminary data.</text>
</comment>
<dbReference type="GO" id="GO:0005737">
    <property type="term" value="C:cytoplasm"/>
    <property type="evidence" value="ECO:0007669"/>
    <property type="project" value="UniProtKB-SubCell"/>
</dbReference>
<organism evidence="11 12">
    <name type="scientific">Candidatus Reconcilbacillus cellulovorans</name>
    <dbReference type="NCBI Taxonomy" id="1906605"/>
    <lineage>
        <taxon>Bacteria</taxon>
        <taxon>Bacillati</taxon>
        <taxon>Bacillota</taxon>
        <taxon>Bacilli</taxon>
        <taxon>Bacillales</taxon>
        <taxon>Paenibacillaceae</taxon>
        <taxon>Candidatus Reconcilbacillus</taxon>
    </lineage>
</organism>
<evidence type="ECO:0000256" key="7">
    <source>
        <dbReference type="ARBA" id="ARBA00023163"/>
    </source>
</evidence>
<keyword evidence="2" id="KW-0963">Cytoplasm</keyword>
<reference evidence="11 12" key="1">
    <citation type="submission" date="2016-12" db="EMBL/GenBank/DDBJ databases">
        <title>Candidatus Reconcilibacillus cellulovorans genome.</title>
        <authorList>
            <person name="Kolinko S."/>
            <person name="Wu Y.-W."/>
            <person name="Tachea F."/>
            <person name="Denzel E."/>
            <person name="Hiras J."/>
            <person name="Baecker N."/>
            <person name="Chan L.J."/>
            <person name="Eichorst S.A."/>
            <person name="Frey D."/>
            <person name="Adams P.D."/>
            <person name="Pray T."/>
            <person name="Tanjore D."/>
            <person name="Petzold C.J."/>
            <person name="Gladden J.M."/>
            <person name="Simmons B.A."/>
            <person name="Singer S.W."/>
        </authorList>
    </citation>
    <scope>NUCLEOTIDE SEQUENCE [LARGE SCALE GENOMIC DNA]</scope>
    <source>
        <strain evidence="11">JTherm</strain>
    </source>
</reference>
<dbReference type="SMART" id="SM00448">
    <property type="entry name" value="REC"/>
    <property type="match status" value="1"/>
</dbReference>
<dbReference type="Pfam" id="PF12833">
    <property type="entry name" value="HTH_18"/>
    <property type="match status" value="1"/>
</dbReference>
<evidence type="ECO:0000256" key="6">
    <source>
        <dbReference type="ARBA" id="ARBA00023125"/>
    </source>
</evidence>
<evidence type="ECO:0000256" key="4">
    <source>
        <dbReference type="ARBA" id="ARBA00023012"/>
    </source>
</evidence>
<evidence type="ECO:0000313" key="11">
    <source>
        <dbReference type="EMBL" id="PDO10468.1"/>
    </source>
</evidence>
<evidence type="ECO:0000256" key="8">
    <source>
        <dbReference type="PROSITE-ProRule" id="PRU00169"/>
    </source>
</evidence>
<dbReference type="GO" id="GO:0000160">
    <property type="term" value="P:phosphorelay signal transduction system"/>
    <property type="evidence" value="ECO:0007669"/>
    <property type="project" value="UniProtKB-KW"/>
</dbReference>
<evidence type="ECO:0000256" key="3">
    <source>
        <dbReference type="ARBA" id="ARBA00022553"/>
    </source>
</evidence>
<keyword evidence="6" id="KW-0238">DNA-binding</keyword>
<dbReference type="SUPFAM" id="SSF52172">
    <property type="entry name" value="CheY-like"/>
    <property type="match status" value="1"/>
</dbReference>
<dbReference type="PANTHER" id="PTHR42713:SF3">
    <property type="entry name" value="TRANSCRIPTIONAL REGULATORY PROTEIN HPTR"/>
    <property type="match status" value="1"/>
</dbReference>
<keyword evidence="7" id="KW-0804">Transcription</keyword>
<feature type="domain" description="HTH araC/xylS-type" evidence="9">
    <location>
        <begin position="464"/>
        <end position="562"/>
    </location>
</feature>
<accession>A0A2A6DZH9</accession>
<dbReference type="InterPro" id="IPR018060">
    <property type="entry name" value="HTH_AraC"/>
</dbReference>
<dbReference type="PROSITE" id="PS50110">
    <property type="entry name" value="RESPONSE_REGULATORY"/>
    <property type="match status" value="1"/>
</dbReference>
<dbReference type="EMBL" id="MOXJ01000014">
    <property type="protein sequence ID" value="PDO10468.1"/>
    <property type="molecule type" value="Genomic_DNA"/>
</dbReference>
<dbReference type="InterPro" id="IPR009057">
    <property type="entry name" value="Homeodomain-like_sf"/>
</dbReference>
<evidence type="ECO:0008006" key="13">
    <source>
        <dbReference type="Google" id="ProtNLM"/>
    </source>
</evidence>
<evidence type="ECO:0000256" key="2">
    <source>
        <dbReference type="ARBA" id="ARBA00022490"/>
    </source>
</evidence>
<name>A0A2A6DZH9_9BACL</name>
<sequence length="566" mass="62257">MISDRTYSVVLVDDEPFAREGLKRLIDWKACGFEICGEAADGQEALDLIERLRPDVAVVDLRMPGLDGLEVVRIAAEERRLPVRFLIASGYGEFDYARRAMRYGVCDFLTKPIDPDELCDALETVRRKLEEKMERLRPAGAQNEADAPLWLERLVALSIVGGSTPIVATARKTELGGGPADGEANTDLSADAPAGLNPVCYAIVERNEPWRPQTAGSGGVRPKALSAEWTKAGFLRAVKRLCGRDVRVISHMPAHDRIGFLVEAAHLAASGLGLREFLAELRRALAEEWSAPAAVYAGTPVGGVGELALSVRSAWAVAARAYDADDGGGIFGSSASCGRKFQKPAGFAQVGATDEERIRAFIEEAEAMPDERLPDTVRRLIDDMLQSGLDTDTVRQTACSIVRHFAALVASLGGDAASMPALREALSSEDARRTRADLEAMLVDVAREASACLRRLRRECGLPRAVRAFVDEHYGEPLSLKTVSKRFYVNAAHLGRTFKRAFGLSFGDYLFEVRLREAKKLLRDTDLRVSEIAERVGFRNADYFSARFFRAVRMTPTEYRNRFRTS</sequence>